<dbReference type="OrthoDB" id="4913at2"/>
<comment type="similarity">
    <text evidence="2">Belongs to the ComB family.</text>
</comment>
<dbReference type="Proteomes" id="UP000265816">
    <property type="component" value="Unassembled WGS sequence"/>
</dbReference>
<name>A0A398BFL0_9BACI</name>
<dbReference type="InterPro" id="IPR036702">
    <property type="entry name" value="ComB-like_sf"/>
</dbReference>
<dbReference type="EC" id="3.1.3.71" evidence="3"/>
<dbReference type="GO" id="GO:0000287">
    <property type="term" value="F:magnesium ion binding"/>
    <property type="evidence" value="ECO:0007669"/>
    <property type="project" value="InterPro"/>
</dbReference>
<evidence type="ECO:0000256" key="4">
    <source>
        <dbReference type="ARBA" id="ARBA00021948"/>
    </source>
</evidence>
<protein>
    <recommendedName>
        <fullName evidence="4">Probable 2-phosphosulfolactate phosphatase</fullName>
        <ecNumber evidence="3">3.1.3.71</ecNumber>
    </recommendedName>
</protein>
<evidence type="ECO:0000256" key="5">
    <source>
        <dbReference type="ARBA" id="ARBA00022801"/>
    </source>
</evidence>
<comment type="catalytic activity">
    <reaction evidence="7">
        <text>(2R)-O-phospho-3-sulfolactate + H2O = (2R)-3-sulfolactate + phosphate</text>
        <dbReference type="Rhea" id="RHEA:23416"/>
        <dbReference type="ChEBI" id="CHEBI:15377"/>
        <dbReference type="ChEBI" id="CHEBI:15597"/>
        <dbReference type="ChEBI" id="CHEBI:43474"/>
        <dbReference type="ChEBI" id="CHEBI:58738"/>
        <dbReference type="EC" id="3.1.3.71"/>
    </reaction>
</comment>
<keyword evidence="6" id="KW-0460">Magnesium</keyword>
<dbReference type="Gene3D" id="3.90.1560.10">
    <property type="entry name" value="ComB-like"/>
    <property type="match status" value="1"/>
</dbReference>
<dbReference type="GO" id="GO:0050532">
    <property type="term" value="F:2-phosphosulfolactate phosphatase activity"/>
    <property type="evidence" value="ECO:0007669"/>
    <property type="project" value="UniProtKB-EC"/>
</dbReference>
<keyword evidence="9" id="KW-1185">Reference proteome</keyword>
<accession>A0A398BFL0</accession>
<reference evidence="8 9" key="1">
    <citation type="submission" date="2018-08" db="EMBL/GenBank/DDBJ databases">
        <title>Bacillus jemisoniae sp. nov., Bacillus chryseoplanitiae sp. nov., Bacillus resnikiae sp. nov., and Bacillus frankliniae sp. nov., isolated from Viking spacecraft and associated surfaces.</title>
        <authorList>
            <person name="Seuylemezian A."/>
            <person name="Vaishampayan P."/>
        </authorList>
    </citation>
    <scope>NUCLEOTIDE SEQUENCE [LARGE SCALE GENOMIC DNA]</scope>
    <source>
        <strain evidence="8 9">JJ-247</strain>
    </source>
</reference>
<evidence type="ECO:0000256" key="1">
    <source>
        <dbReference type="ARBA" id="ARBA00001946"/>
    </source>
</evidence>
<dbReference type="RefSeq" id="WP_119110975.1">
    <property type="nucleotide sequence ID" value="NZ_CBCSEO010000004.1"/>
</dbReference>
<dbReference type="PANTHER" id="PTHR37311">
    <property type="entry name" value="2-PHOSPHOSULFOLACTATE PHOSPHATASE-RELATED"/>
    <property type="match status" value="1"/>
</dbReference>
<dbReference type="SUPFAM" id="SSF142823">
    <property type="entry name" value="ComB-like"/>
    <property type="match status" value="1"/>
</dbReference>
<gene>
    <name evidence="8" type="ORF">D1970_00765</name>
</gene>
<dbReference type="GO" id="GO:0050545">
    <property type="term" value="F:sulfopyruvate decarboxylase activity"/>
    <property type="evidence" value="ECO:0007669"/>
    <property type="project" value="TreeGrafter"/>
</dbReference>
<evidence type="ECO:0000313" key="8">
    <source>
        <dbReference type="EMBL" id="RID88812.1"/>
    </source>
</evidence>
<proteinExistence type="inferred from homology"/>
<comment type="cofactor">
    <cofactor evidence="1">
        <name>Mg(2+)</name>
        <dbReference type="ChEBI" id="CHEBI:18420"/>
    </cofactor>
</comment>
<sequence>MTLAIIQGSSHKPERAEVNVVIDVIRAFTVAHHAFLMGAREIILSPTIDAAFRLKESDEDFLLAGEVEGLPIRGFDLDNSPWNLQGKNLCGKVLVQKTTNGVKAALNALAADYVFITGFSNAKVTAEYIRANLIRSGEVSHINLIASHPTGDEDLACAEYIAGIITGDSRVDAKEAAERIQRSGPAEKFLNRSRPEFKKEDILLCLEEIDGSFIMQVNSDKGLPRIERIFI</sequence>
<evidence type="ECO:0000256" key="6">
    <source>
        <dbReference type="ARBA" id="ARBA00022842"/>
    </source>
</evidence>
<dbReference type="EMBL" id="QWVT01000002">
    <property type="protein sequence ID" value="RID88812.1"/>
    <property type="molecule type" value="Genomic_DNA"/>
</dbReference>
<dbReference type="AlphaFoldDB" id="A0A398BFL0"/>
<evidence type="ECO:0000256" key="3">
    <source>
        <dbReference type="ARBA" id="ARBA00012953"/>
    </source>
</evidence>
<dbReference type="Pfam" id="PF04029">
    <property type="entry name" value="2-ph_phosp"/>
    <property type="match status" value="1"/>
</dbReference>
<dbReference type="InterPro" id="IPR005238">
    <property type="entry name" value="ComB-like"/>
</dbReference>
<evidence type="ECO:0000313" key="9">
    <source>
        <dbReference type="Proteomes" id="UP000265816"/>
    </source>
</evidence>
<comment type="caution">
    <text evidence="8">The sequence shown here is derived from an EMBL/GenBank/DDBJ whole genome shotgun (WGS) entry which is preliminary data.</text>
</comment>
<evidence type="ECO:0000256" key="7">
    <source>
        <dbReference type="ARBA" id="ARBA00033711"/>
    </source>
</evidence>
<evidence type="ECO:0000256" key="2">
    <source>
        <dbReference type="ARBA" id="ARBA00009997"/>
    </source>
</evidence>
<organism evidence="8 9">
    <name type="scientific">Mesobacillus zeae</name>
    <dbReference type="NCBI Taxonomy" id="1917180"/>
    <lineage>
        <taxon>Bacteria</taxon>
        <taxon>Bacillati</taxon>
        <taxon>Bacillota</taxon>
        <taxon>Bacilli</taxon>
        <taxon>Bacillales</taxon>
        <taxon>Bacillaceae</taxon>
        <taxon>Mesobacillus</taxon>
    </lineage>
</organism>
<dbReference type="PANTHER" id="PTHR37311:SF1">
    <property type="entry name" value="2-PHOSPHOSULFOLACTATE PHOSPHATASE-RELATED"/>
    <property type="match status" value="1"/>
</dbReference>
<keyword evidence="5" id="KW-0378">Hydrolase</keyword>